<keyword evidence="5" id="KW-1185">Reference proteome</keyword>
<dbReference type="SUPFAM" id="SSF52540">
    <property type="entry name" value="P-loop containing nucleoside triphosphate hydrolases"/>
    <property type="match status" value="1"/>
</dbReference>
<sequence length="475" mass="51514">MTIQVPFSSQQQLLARLLHLSRLDTDFILLTGPEGAGKSYLAQRLADETELLLPLVLDAEEFETNAGFREALLGSWFPGGIFDADDHLQDSIQRLLPASPGKRLLIVDNAEWLTEILLLELVQLYRELPAPLRPFMVLLGAVNWAGQARQQLGGSAGGKILEVEVPPLTEEDKQDLWQALGYKKIPEASHDIRYPGDVIGMMEPQMRKNGYQQLLEQKTIKILLTALILVLLLIVIVSLLGGERDDAAPALSPPFEQEAVPSTPISLAPEPPEPGVSAVDGEGRVLVREWPAEPLPDTPDISTKVAQTPDDSDKERVVIADEVVSRLMQRGQGDDSPSATAAPQTAAPAAPQTAAPAAPQAAAPAAPQAAAPAPVAVSGLSPLSVLMQKPASRYTLQLMAGRDRAVLERLVARHPLTPVWVYPRTINDQPWFVLVYGDFEVPEQARRAIAGLPAELQAAKPWPKPFGQVQKEVKP</sequence>
<protein>
    <submittedName>
        <fullName evidence="4">SPOR domain-containing protein</fullName>
    </submittedName>
</protein>
<feature type="region of interest" description="Disordered" evidence="1">
    <location>
        <begin position="250"/>
        <end position="279"/>
    </location>
</feature>
<dbReference type="InterPro" id="IPR049945">
    <property type="entry name" value="AAA_22"/>
</dbReference>
<name>A0ABS1QP52_9GAMM</name>
<evidence type="ECO:0000256" key="1">
    <source>
        <dbReference type="SAM" id="MobiDB-lite"/>
    </source>
</evidence>
<dbReference type="Gene3D" id="3.30.70.1070">
    <property type="entry name" value="Sporulation related repeat"/>
    <property type="match status" value="1"/>
</dbReference>
<evidence type="ECO:0000313" key="5">
    <source>
        <dbReference type="Proteomes" id="UP000638570"/>
    </source>
</evidence>
<feature type="domain" description="SPOR" evidence="3">
    <location>
        <begin position="388"/>
        <end position="465"/>
    </location>
</feature>
<dbReference type="Proteomes" id="UP000638570">
    <property type="component" value="Unassembled WGS sequence"/>
</dbReference>
<gene>
    <name evidence="4" type="ORF">JKV55_04610</name>
</gene>
<dbReference type="RefSeq" id="WP_202082649.1">
    <property type="nucleotide sequence ID" value="NZ_JAERTZ010000012.1"/>
</dbReference>
<feature type="transmembrane region" description="Helical" evidence="2">
    <location>
        <begin position="222"/>
        <end position="242"/>
    </location>
</feature>
<dbReference type="PROSITE" id="PS51724">
    <property type="entry name" value="SPOR"/>
    <property type="match status" value="1"/>
</dbReference>
<evidence type="ECO:0000256" key="2">
    <source>
        <dbReference type="SAM" id="Phobius"/>
    </source>
</evidence>
<keyword evidence="2" id="KW-0812">Transmembrane</keyword>
<comment type="caution">
    <text evidence="4">The sequence shown here is derived from an EMBL/GenBank/DDBJ whole genome shotgun (WGS) entry which is preliminary data.</text>
</comment>
<evidence type="ECO:0000259" key="3">
    <source>
        <dbReference type="PROSITE" id="PS51724"/>
    </source>
</evidence>
<keyword evidence="2" id="KW-0472">Membrane</keyword>
<keyword evidence="2" id="KW-1133">Transmembrane helix</keyword>
<dbReference type="InterPro" id="IPR027417">
    <property type="entry name" value="P-loop_NTPase"/>
</dbReference>
<organism evidence="4 5">
    <name type="scientific">Zobellella iuensis</name>
    <dbReference type="NCBI Taxonomy" id="2803811"/>
    <lineage>
        <taxon>Bacteria</taxon>
        <taxon>Pseudomonadati</taxon>
        <taxon>Pseudomonadota</taxon>
        <taxon>Gammaproteobacteria</taxon>
        <taxon>Aeromonadales</taxon>
        <taxon>Aeromonadaceae</taxon>
        <taxon>Zobellella</taxon>
    </lineage>
</organism>
<proteinExistence type="predicted"/>
<dbReference type="Pfam" id="PF13401">
    <property type="entry name" value="AAA_22"/>
    <property type="match status" value="1"/>
</dbReference>
<dbReference type="Pfam" id="PF05036">
    <property type="entry name" value="SPOR"/>
    <property type="match status" value="1"/>
</dbReference>
<feature type="region of interest" description="Disordered" evidence="1">
    <location>
        <begin position="329"/>
        <end position="365"/>
    </location>
</feature>
<dbReference type="InterPro" id="IPR036680">
    <property type="entry name" value="SPOR-like_sf"/>
</dbReference>
<feature type="region of interest" description="Disordered" evidence="1">
    <location>
        <begin position="292"/>
        <end position="316"/>
    </location>
</feature>
<accession>A0ABS1QP52</accession>
<evidence type="ECO:0000313" key="4">
    <source>
        <dbReference type="EMBL" id="MBL1376620.1"/>
    </source>
</evidence>
<reference evidence="5" key="1">
    <citation type="submission" date="2021-01" db="EMBL/GenBank/DDBJ databases">
        <title>Genome public.</title>
        <authorList>
            <person name="Liu C."/>
            <person name="Sun Q."/>
        </authorList>
    </citation>
    <scope>NUCLEOTIDE SEQUENCE [LARGE SCALE GENOMIC DNA]</scope>
    <source>
        <strain evidence="5">CGMCC 1.18722</strain>
    </source>
</reference>
<feature type="compositionally biased region" description="Low complexity" evidence="1">
    <location>
        <begin position="339"/>
        <end position="365"/>
    </location>
</feature>
<dbReference type="EMBL" id="JAERTZ010000012">
    <property type="protein sequence ID" value="MBL1376620.1"/>
    <property type="molecule type" value="Genomic_DNA"/>
</dbReference>
<dbReference type="InterPro" id="IPR007730">
    <property type="entry name" value="SPOR-like_dom"/>
</dbReference>